<protein>
    <submittedName>
        <fullName evidence="5">Histidine triad (HIT) family protein</fullName>
    </submittedName>
</protein>
<dbReference type="Proteomes" id="UP000190105">
    <property type="component" value="Unassembled WGS sequence"/>
</dbReference>
<evidence type="ECO:0000256" key="2">
    <source>
        <dbReference type="PIRSR" id="PIRSR601310-3"/>
    </source>
</evidence>
<dbReference type="PROSITE" id="PS51084">
    <property type="entry name" value="HIT_2"/>
    <property type="match status" value="1"/>
</dbReference>
<evidence type="ECO:0000256" key="1">
    <source>
        <dbReference type="PIRSR" id="PIRSR601310-1"/>
    </source>
</evidence>
<dbReference type="EMBL" id="FUYH01000007">
    <property type="protein sequence ID" value="SKA85879.1"/>
    <property type="molecule type" value="Genomic_DNA"/>
</dbReference>
<feature type="domain" description="HIT" evidence="4">
    <location>
        <begin position="4"/>
        <end position="113"/>
    </location>
</feature>
<feature type="short sequence motif" description="Histidine triad motif" evidence="2 3">
    <location>
        <begin position="97"/>
        <end position="101"/>
    </location>
</feature>
<dbReference type="Gene3D" id="3.30.428.10">
    <property type="entry name" value="HIT-like"/>
    <property type="match status" value="1"/>
</dbReference>
<keyword evidence="6" id="KW-1185">Reference proteome</keyword>
<dbReference type="STRING" id="1147123.SAMN05443428_10710"/>
<dbReference type="CDD" id="cd01276">
    <property type="entry name" value="PKCI_related"/>
    <property type="match status" value="1"/>
</dbReference>
<name>A0A1T4X8V4_9CLOT</name>
<evidence type="ECO:0000256" key="3">
    <source>
        <dbReference type="PROSITE-ProRule" id="PRU00464"/>
    </source>
</evidence>
<dbReference type="GO" id="GO:0003824">
    <property type="term" value="F:catalytic activity"/>
    <property type="evidence" value="ECO:0007669"/>
    <property type="project" value="InterPro"/>
</dbReference>
<evidence type="ECO:0000259" key="4">
    <source>
        <dbReference type="PROSITE" id="PS51084"/>
    </source>
</evidence>
<evidence type="ECO:0000313" key="6">
    <source>
        <dbReference type="Proteomes" id="UP000190105"/>
    </source>
</evidence>
<dbReference type="PANTHER" id="PTHR23089">
    <property type="entry name" value="HISTIDINE TRIAD HIT PROTEIN"/>
    <property type="match status" value="1"/>
</dbReference>
<reference evidence="6" key="1">
    <citation type="submission" date="2017-02" db="EMBL/GenBank/DDBJ databases">
        <authorList>
            <person name="Varghese N."/>
            <person name="Submissions S."/>
        </authorList>
    </citation>
    <scope>NUCLEOTIDE SEQUENCE [LARGE SCALE GENOMIC DNA]</scope>
    <source>
        <strain evidence="6">USBA 833</strain>
    </source>
</reference>
<dbReference type="InterPro" id="IPR001310">
    <property type="entry name" value="Histidine_triad_HIT"/>
</dbReference>
<accession>A0A1T4X8V4</accession>
<dbReference type="SUPFAM" id="SSF54197">
    <property type="entry name" value="HIT-like"/>
    <property type="match status" value="1"/>
</dbReference>
<dbReference type="OrthoDB" id="9784774at2"/>
<organism evidence="5 6">
    <name type="scientific">Caloramator quimbayensis</name>
    <dbReference type="NCBI Taxonomy" id="1147123"/>
    <lineage>
        <taxon>Bacteria</taxon>
        <taxon>Bacillati</taxon>
        <taxon>Bacillota</taxon>
        <taxon>Clostridia</taxon>
        <taxon>Eubacteriales</taxon>
        <taxon>Clostridiaceae</taxon>
        <taxon>Caloramator</taxon>
    </lineage>
</organism>
<dbReference type="InterPro" id="IPR036265">
    <property type="entry name" value="HIT-like_sf"/>
</dbReference>
<sequence length="113" mass="12507">MDCIFCKIVEGTIPSAKVYEDEKVVAFKDINPEAPVHIIIIPKEHIESVREIDENNALIVSHIILTAKKIAKDLGISESGFRIVNNCGKDGGQTVPHLHFHLLGGRDMQWPPG</sequence>
<proteinExistence type="predicted"/>
<dbReference type="InterPro" id="IPR011146">
    <property type="entry name" value="HIT-like"/>
</dbReference>
<dbReference type="AlphaFoldDB" id="A0A1T4X8V4"/>
<dbReference type="Pfam" id="PF01230">
    <property type="entry name" value="HIT"/>
    <property type="match status" value="1"/>
</dbReference>
<gene>
    <name evidence="5" type="ORF">SAMN05443428_10710</name>
</gene>
<feature type="active site" description="Tele-AMP-histidine intermediate" evidence="1">
    <location>
        <position position="99"/>
    </location>
</feature>
<dbReference type="RefSeq" id="WP_078696163.1">
    <property type="nucleotide sequence ID" value="NZ_FUYH01000007.1"/>
</dbReference>
<dbReference type="PROSITE" id="PS00892">
    <property type="entry name" value="HIT_1"/>
    <property type="match status" value="1"/>
</dbReference>
<dbReference type="PRINTS" id="PR00332">
    <property type="entry name" value="HISTRIAD"/>
</dbReference>
<evidence type="ECO:0000313" key="5">
    <source>
        <dbReference type="EMBL" id="SKA85879.1"/>
    </source>
</evidence>
<dbReference type="InterPro" id="IPR019808">
    <property type="entry name" value="Histidine_triad_CS"/>
</dbReference>